<dbReference type="EMBL" id="HBIU01046520">
    <property type="protein sequence ID" value="CAE0642039.1"/>
    <property type="molecule type" value="Transcribed_RNA"/>
</dbReference>
<dbReference type="GO" id="GO:0000139">
    <property type="term" value="C:Golgi membrane"/>
    <property type="evidence" value="ECO:0007669"/>
    <property type="project" value="UniProtKB-SubCell"/>
</dbReference>
<evidence type="ECO:0000256" key="11">
    <source>
        <dbReference type="ARBA" id="ARBA00023180"/>
    </source>
</evidence>
<dbReference type="InterPro" id="IPR001503">
    <property type="entry name" value="Glyco_trans_10"/>
</dbReference>
<gene>
    <name evidence="16" type="ORF">HAKA00212_LOCUS20895</name>
</gene>
<comment type="pathway">
    <text evidence="2">Protein modification; protein glycosylation.</text>
</comment>
<dbReference type="InterPro" id="IPR055270">
    <property type="entry name" value="Glyco_tran_10_C"/>
</dbReference>
<dbReference type="GO" id="GO:0071555">
    <property type="term" value="P:cell wall organization"/>
    <property type="evidence" value="ECO:0007669"/>
    <property type="project" value="UniProtKB-KW"/>
</dbReference>
<keyword evidence="5 14" id="KW-0808">Transferase</keyword>
<dbReference type="AlphaFoldDB" id="A0A6V1N1J2"/>
<keyword evidence="4 14" id="KW-0328">Glycosyltransferase</keyword>
<dbReference type="FunFam" id="3.40.50.11660:FF:000005">
    <property type="entry name" value="Glycoprotein 3-alpha-L-fucosyltransferase A"/>
    <property type="match status" value="1"/>
</dbReference>
<evidence type="ECO:0000256" key="14">
    <source>
        <dbReference type="RuleBase" id="RU003832"/>
    </source>
</evidence>
<keyword evidence="7" id="KW-0735">Signal-anchor</keyword>
<feature type="transmembrane region" description="Helical" evidence="14">
    <location>
        <begin position="7"/>
        <end position="27"/>
    </location>
</feature>
<evidence type="ECO:0000256" key="3">
    <source>
        <dbReference type="ARBA" id="ARBA00008919"/>
    </source>
</evidence>
<dbReference type="PANTHER" id="PTHR11929:SF220">
    <property type="entry name" value="FUCOSYLTRANSFERASE"/>
    <property type="match status" value="1"/>
</dbReference>
<dbReference type="GO" id="GO:0008417">
    <property type="term" value="F:fucosyltransferase activity"/>
    <property type="evidence" value="ECO:0007669"/>
    <property type="project" value="InterPro"/>
</dbReference>
<evidence type="ECO:0000256" key="10">
    <source>
        <dbReference type="ARBA" id="ARBA00023136"/>
    </source>
</evidence>
<protein>
    <recommendedName>
        <fullName evidence="14">Fucosyltransferase</fullName>
        <ecNumber evidence="14">2.4.1.-</ecNumber>
    </recommendedName>
</protein>
<organism evidence="16">
    <name type="scientific">Heterosigma akashiwo</name>
    <name type="common">Chromophytic alga</name>
    <name type="synonym">Heterosigma carterae</name>
    <dbReference type="NCBI Taxonomy" id="2829"/>
    <lineage>
        <taxon>Eukaryota</taxon>
        <taxon>Sar</taxon>
        <taxon>Stramenopiles</taxon>
        <taxon>Ochrophyta</taxon>
        <taxon>Raphidophyceae</taxon>
        <taxon>Chattonellales</taxon>
        <taxon>Chattonellaceae</taxon>
        <taxon>Heterosigma</taxon>
    </lineage>
</organism>
<accession>A0A6V1N1J2</accession>
<dbReference type="InterPro" id="IPR038577">
    <property type="entry name" value="GT10-like_C_sf"/>
</dbReference>
<comment type="similarity">
    <text evidence="3 14">Belongs to the glycosyltransferase 10 family.</text>
</comment>
<keyword evidence="6 14" id="KW-0812">Transmembrane</keyword>
<evidence type="ECO:0000256" key="8">
    <source>
        <dbReference type="ARBA" id="ARBA00022989"/>
    </source>
</evidence>
<evidence type="ECO:0000256" key="4">
    <source>
        <dbReference type="ARBA" id="ARBA00022676"/>
    </source>
</evidence>
<evidence type="ECO:0000313" key="16">
    <source>
        <dbReference type="EMBL" id="CAE0642039.1"/>
    </source>
</evidence>
<feature type="domain" description="Fucosyltransferase C-terminal" evidence="15">
    <location>
        <begin position="270"/>
        <end position="441"/>
    </location>
</feature>
<dbReference type="Gene3D" id="3.40.50.11660">
    <property type="entry name" value="Glycosyl transferase family 10, C-terminal domain"/>
    <property type="match status" value="1"/>
</dbReference>
<evidence type="ECO:0000256" key="9">
    <source>
        <dbReference type="ARBA" id="ARBA00023034"/>
    </source>
</evidence>
<keyword evidence="8 14" id="KW-1133">Transmembrane helix</keyword>
<sequence length="570" mass="64640">MTSVQGCILVLAGLWAILMLGFFYGQYKALQAHLPLQKLESAEQSFYLSRQQQSKPYDGQAVYDPAPVVPPSIPVRSGEDVMRFPAAIPSYEGPPQERLQEQVEQDIANQPLLHVEPEPDHQPVNDNNNGDASLITNHADRSKDECVLELLAADKINYQRDYTQKPIWIQDPSWTRTMPGCAVGCNYAPKPNKGYQDAFVTTTPRAKDKGYTVLRNMESVTNYPDIGVNKARARGYDIVMNTHLNSDVPVGYFSWVEYGIMEPPQHKTEKAAAAAFISNCGAKSPRLKVLEYFIQHGVPIDSFGKCAHNKEEGGKRDKMGLLRRYRFALAFENSEEEDYVTEKYFQALVAGSVPIVVGAPNIHDYEPSPNSIIHVNSATPDGLAKISNRIKYLMANATAYEEMLAWKRAGPGEKFRALVDMSSTHSACRLCLLVATKQRNKEEARASRKCRCQHEESSVHHIYIRERGQLYFKDVFVTVDDSNPSGNSNLLPQLYQDIYKLYGPDYKPQWFKERKPYSSHEGRPWKIYRVYPADSNQRQALYGNAWFRDSQQLVEYLSTNQCPQLEVVFV</sequence>
<keyword evidence="10 14" id="KW-0472">Membrane</keyword>
<proteinExistence type="inferred from homology"/>
<comment type="subcellular location">
    <subcellularLocation>
        <location evidence="13">Endomembrane system</location>
        <topology evidence="13">Single-pass type II membrane protein</topology>
    </subcellularLocation>
    <subcellularLocation>
        <location evidence="1">Golgi apparatus membrane</location>
        <topology evidence="1">Single-pass membrane protein</topology>
    </subcellularLocation>
    <subcellularLocation>
        <location evidence="14">Golgi apparatus</location>
        <location evidence="14">Golgi stack membrane</location>
        <topology evidence="14">Single-pass type II membrane protein</topology>
    </subcellularLocation>
</comment>
<dbReference type="UniPathway" id="UPA00378"/>
<evidence type="ECO:0000256" key="13">
    <source>
        <dbReference type="ARBA" id="ARBA00060399"/>
    </source>
</evidence>
<name>A0A6V1N1J2_HETAK</name>
<dbReference type="Pfam" id="PF00852">
    <property type="entry name" value="Glyco_transf_10"/>
    <property type="match status" value="1"/>
</dbReference>
<keyword evidence="9 14" id="KW-0333">Golgi apparatus</keyword>
<dbReference type="PANTHER" id="PTHR11929">
    <property type="entry name" value="ALPHA- 1,3 -FUCOSYLTRANSFERASE"/>
    <property type="match status" value="1"/>
</dbReference>
<keyword evidence="12" id="KW-0961">Cell wall biogenesis/degradation</keyword>
<keyword evidence="11" id="KW-0325">Glycoprotein</keyword>
<evidence type="ECO:0000256" key="12">
    <source>
        <dbReference type="ARBA" id="ARBA00023316"/>
    </source>
</evidence>
<evidence type="ECO:0000259" key="15">
    <source>
        <dbReference type="Pfam" id="PF00852"/>
    </source>
</evidence>
<reference evidence="16" key="1">
    <citation type="submission" date="2021-01" db="EMBL/GenBank/DDBJ databases">
        <authorList>
            <person name="Corre E."/>
            <person name="Pelletier E."/>
            <person name="Niang G."/>
            <person name="Scheremetjew M."/>
            <person name="Finn R."/>
            <person name="Kale V."/>
            <person name="Holt S."/>
            <person name="Cochrane G."/>
            <person name="Meng A."/>
            <person name="Brown T."/>
            <person name="Cohen L."/>
        </authorList>
    </citation>
    <scope>NUCLEOTIDE SEQUENCE</scope>
    <source>
        <strain evidence="16">CCMP3107</strain>
    </source>
</reference>
<evidence type="ECO:0000256" key="1">
    <source>
        <dbReference type="ARBA" id="ARBA00004194"/>
    </source>
</evidence>
<evidence type="ECO:0000256" key="6">
    <source>
        <dbReference type="ARBA" id="ARBA00022692"/>
    </source>
</evidence>
<dbReference type="SUPFAM" id="SSF53756">
    <property type="entry name" value="UDP-Glycosyltransferase/glycogen phosphorylase"/>
    <property type="match status" value="1"/>
</dbReference>
<evidence type="ECO:0000256" key="2">
    <source>
        <dbReference type="ARBA" id="ARBA00004922"/>
    </source>
</evidence>
<evidence type="ECO:0000256" key="7">
    <source>
        <dbReference type="ARBA" id="ARBA00022968"/>
    </source>
</evidence>
<dbReference type="GO" id="GO:0032580">
    <property type="term" value="C:Golgi cisterna membrane"/>
    <property type="evidence" value="ECO:0007669"/>
    <property type="project" value="UniProtKB-SubCell"/>
</dbReference>
<dbReference type="EC" id="2.4.1.-" evidence="14"/>
<evidence type="ECO:0000256" key="5">
    <source>
        <dbReference type="ARBA" id="ARBA00022679"/>
    </source>
</evidence>